<gene>
    <name evidence="5" type="ORF">EQZ20_22175</name>
</gene>
<evidence type="ECO:0000256" key="1">
    <source>
        <dbReference type="ARBA" id="ARBA00023015"/>
    </source>
</evidence>
<dbReference type="RefSeq" id="WP_046130161.1">
    <property type="nucleotide sequence ID" value="NZ_CP035232.1"/>
</dbReference>
<proteinExistence type="predicted"/>
<dbReference type="PANTHER" id="PTHR42756:SF1">
    <property type="entry name" value="TRANSCRIPTIONAL REPRESSOR OF EMRAB OPERON"/>
    <property type="match status" value="1"/>
</dbReference>
<reference evidence="5 6" key="1">
    <citation type="submission" date="2019-01" db="EMBL/GenBank/DDBJ databases">
        <title>Genome sequence of Bacillus glycinifermentans SRCM103574.</title>
        <authorList>
            <person name="Kong H.-J."/>
            <person name="Jeong S.-Y."/>
            <person name="Jeong D.-Y."/>
        </authorList>
    </citation>
    <scope>NUCLEOTIDE SEQUENCE [LARGE SCALE GENOMIC DNA]</scope>
    <source>
        <strain evidence="5 6">SRCM103574</strain>
    </source>
</reference>
<protein>
    <submittedName>
        <fullName evidence="5">MarR family transcriptional regulator</fullName>
    </submittedName>
</protein>
<dbReference type="PRINTS" id="PR00598">
    <property type="entry name" value="HTHMARR"/>
</dbReference>
<evidence type="ECO:0000313" key="5">
    <source>
        <dbReference type="EMBL" id="QAT67317.1"/>
    </source>
</evidence>
<dbReference type="InterPro" id="IPR000835">
    <property type="entry name" value="HTH_MarR-typ"/>
</dbReference>
<dbReference type="Gene3D" id="1.10.10.10">
    <property type="entry name" value="Winged helix-like DNA-binding domain superfamily/Winged helix DNA-binding domain"/>
    <property type="match status" value="1"/>
</dbReference>
<keyword evidence="1" id="KW-0805">Transcription regulation</keyword>
<dbReference type="InterPro" id="IPR036388">
    <property type="entry name" value="WH-like_DNA-bd_sf"/>
</dbReference>
<dbReference type="AlphaFoldDB" id="A0AAJ4D4P1"/>
<dbReference type="KEGG" id="bgy:BGLY_4284"/>
<dbReference type="EMBL" id="CP035232">
    <property type="protein sequence ID" value="QAT67317.1"/>
    <property type="molecule type" value="Genomic_DNA"/>
</dbReference>
<dbReference type="PANTHER" id="PTHR42756">
    <property type="entry name" value="TRANSCRIPTIONAL REGULATOR, MARR"/>
    <property type="match status" value="1"/>
</dbReference>
<organism evidence="5 6">
    <name type="scientific">Bacillus glycinifermentans</name>
    <dbReference type="NCBI Taxonomy" id="1664069"/>
    <lineage>
        <taxon>Bacteria</taxon>
        <taxon>Bacillati</taxon>
        <taxon>Bacillota</taxon>
        <taxon>Bacilli</taxon>
        <taxon>Bacillales</taxon>
        <taxon>Bacillaceae</taxon>
        <taxon>Bacillus</taxon>
    </lineage>
</organism>
<dbReference type="Proteomes" id="UP000288675">
    <property type="component" value="Chromosome"/>
</dbReference>
<name>A0AAJ4D4P1_9BACI</name>
<keyword evidence="3" id="KW-0804">Transcription</keyword>
<keyword evidence="2" id="KW-0238">DNA-binding</keyword>
<dbReference type="PROSITE" id="PS50995">
    <property type="entry name" value="HTH_MARR_2"/>
    <property type="match status" value="1"/>
</dbReference>
<dbReference type="Pfam" id="PF01047">
    <property type="entry name" value="MarR"/>
    <property type="match status" value="1"/>
</dbReference>
<evidence type="ECO:0000256" key="2">
    <source>
        <dbReference type="ARBA" id="ARBA00023125"/>
    </source>
</evidence>
<sequence length="144" mass="17068">MEHINRTIIHQINQSARMLSKKTNEQLEAYGLFGAQWSILYCLHTYGPMTQKDIWSYLHVEAPTVTRTISRLEKNGWVQRVQGEDKREKVVKMTDEAAVKYDEIQLKIKEFEEEMLSGFDDKDKKTFQRLLHQLLTYNRRSCSL</sequence>
<evidence type="ECO:0000256" key="3">
    <source>
        <dbReference type="ARBA" id="ARBA00023163"/>
    </source>
</evidence>
<evidence type="ECO:0000313" key="6">
    <source>
        <dbReference type="Proteomes" id="UP000288675"/>
    </source>
</evidence>
<accession>A0AAJ4D4P1</accession>
<feature type="domain" description="HTH marR-type" evidence="4">
    <location>
        <begin position="5"/>
        <end position="136"/>
    </location>
</feature>
<dbReference type="GO" id="GO:0003677">
    <property type="term" value="F:DNA binding"/>
    <property type="evidence" value="ECO:0007669"/>
    <property type="project" value="UniProtKB-KW"/>
</dbReference>
<dbReference type="GeneID" id="82855385"/>
<dbReference type="InterPro" id="IPR036390">
    <property type="entry name" value="WH_DNA-bd_sf"/>
</dbReference>
<dbReference type="GO" id="GO:0003700">
    <property type="term" value="F:DNA-binding transcription factor activity"/>
    <property type="evidence" value="ECO:0007669"/>
    <property type="project" value="InterPro"/>
</dbReference>
<dbReference type="SUPFAM" id="SSF46785">
    <property type="entry name" value="Winged helix' DNA-binding domain"/>
    <property type="match status" value="1"/>
</dbReference>
<evidence type="ECO:0000259" key="4">
    <source>
        <dbReference type="PROSITE" id="PS50995"/>
    </source>
</evidence>
<dbReference type="SMART" id="SM00347">
    <property type="entry name" value="HTH_MARR"/>
    <property type="match status" value="1"/>
</dbReference>